<dbReference type="InterPro" id="IPR055348">
    <property type="entry name" value="DctQ"/>
</dbReference>
<comment type="caution">
    <text evidence="11">The sequence shown here is derived from an EMBL/GenBank/DDBJ whole genome shotgun (WGS) entry which is preliminary data.</text>
</comment>
<feature type="transmembrane region" description="Helical" evidence="9">
    <location>
        <begin position="9"/>
        <end position="29"/>
    </location>
</feature>
<evidence type="ECO:0000259" key="10">
    <source>
        <dbReference type="Pfam" id="PF04290"/>
    </source>
</evidence>
<evidence type="ECO:0000256" key="4">
    <source>
        <dbReference type="ARBA" id="ARBA00022519"/>
    </source>
</evidence>
<name>A0A937F4I0_9BACT</name>
<dbReference type="PANTHER" id="PTHR35011:SF2">
    <property type="entry name" value="2,3-DIKETO-L-GULONATE TRAP TRANSPORTER SMALL PERMEASE PROTEIN YIAM"/>
    <property type="match status" value="1"/>
</dbReference>
<evidence type="ECO:0000256" key="1">
    <source>
        <dbReference type="ARBA" id="ARBA00004429"/>
    </source>
</evidence>
<evidence type="ECO:0000256" key="7">
    <source>
        <dbReference type="ARBA" id="ARBA00023136"/>
    </source>
</evidence>
<feature type="transmembrane region" description="Helical" evidence="9">
    <location>
        <begin position="49"/>
        <end position="69"/>
    </location>
</feature>
<evidence type="ECO:0000256" key="5">
    <source>
        <dbReference type="ARBA" id="ARBA00022692"/>
    </source>
</evidence>
<evidence type="ECO:0000256" key="6">
    <source>
        <dbReference type="ARBA" id="ARBA00022989"/>
    </source>
</evidence>
<dbReference type="GO" id="GO:0022857">
    <property type="term" value="F:transmembrane transporter activity"/>
    <property type="evidence" value="ECO:0007669"/>
    <property type="project" value="TreeGrafter"/>
</dbReference>
<feature type="transmembrane region" description="Helical" evidence="9">
    <location>
        <begin position="90"/>
        <end position="109"/>
    </location>
</feature>
<feature type="transmembrane region" description="Helical" evidence="9">
    <location>
        <begin position="121"/>
        <end position="142"/>
    </location>
</feature>
<sequence>MIKVINRGLSYVLVILMVVMVLDVLWQVFSRYILVSPSSFTDELARFLLIWIGVLGAAYASGQGSHLAINLLSDKLNEKQQVRLKVLQNLLICIFAFTAMILGGGRLVYITYMLSQNSPALNIPLFVIYAIIPISGVLILIYKLAEIISPKNISDGH</sequence>
<keyword evidence="6 9" id="KW-1133">Transmembrane helix</keyword>
<evidence type="ECO:0000256" key="2">
    <source>
        <dbReference type="ARBA" id="ARBA00022448"/>
    </source>
</evidence>
<dbReference type="GO" id="GO:0005886">
    <property type="term" value="C:plasma membrane"/>
    <property type="evidence" value="ECO:0007669"/>
    <property type="project" value="UniProtKB-SubCell"/>
</dbReference>
<keyword evidence="3" id="KW-1003">Cell membrane</keyword>
<evidence type="ECO:0000313" key="11">
    <source>
        <dbReference type="EMBL" id="MBL3656226.1"/>
    </source>
</evidence>
<evidence type="ECO:0000256" key="9">
    <source>
        <dbReference type="SAM" id="Phobius"/>
    </source>
</evidence>
<comment type="similarity">
    <text evidence="8">Belongs to the TRAP transporter small permease family.</text>
</comment>
<gene>
    <name evidence="11" type="ORF">JL102_08795</name>
</gene>
<organism evidence="11 12">
    <name type="scientific">Fulvivirga sediminis</name>
    <dbReference type="NCBI Taxonomy" id="2803949"/>
    <lineage>
        <taxon>Bacteria</taxon>
        <taxon>Pseudomonadati</taxon>
        <taxon>Bacteroidota</taxon>
        <taxon>Cytophagia</taxon>
        <taxon>Cytophagales</taxon>
        <taxon>Fulvivirgaceae</taxon>
        <taxon>Fulvivirga</taxon>
    </lineage>
</organism>
<dbReference type="PANTHER" id="PTHR35011">
    <property type="entry name" value="2,3-DIKETO-L-GULONATE TRAP TRANSPORTER SMALL PERMEASE PROTEIN YIAM"/>
    <property type="match status" value="1"/>
</dbReference>
<proteinExistence type="inferred from homology"/>
<keyword evidence="4" id="KW-0997">Cell inner membrane</keyword>
<dbReference type="GO" id="GO:0015740">
    <property type="term" value="P:C4-dicarboxylate transport"/>
    <property type="evidence" value="ECO:0007669"/>
    <property type="project" value="TreeGrafter"/>
</dbReference>
<evidence type="ECO:0000256" key="8">
    <source>
        <dbReference type="ARBA" id="ARBA00038436"/>
    </source>
</evidence>
<protein>
    <submittedName>
        <fullName evidence="11">TRAP transporter small permease</fullName>
    </submittedName>
</protein>
<dbReference type="AlphaFoldDB" id="A0A937F4I0"/>
<reference evidence="11" key="1">
    <citation type="submission" date="2021-01" db="EMBL/GenBank/DDBJ databases">
        <title>Fulvivirga kasyanovii gen. nov., sp nov., a novel member of the phylum Bacteroidetes isolated from seawater in a mussel farm.</title>
        <authorList>
            <person name="Zhao L.-H."/>
            <person name="Wang Z.-J."/>
        </authorList>
    </citation>
    <scope>NUCLEOTIDE SEQUENCE</scope>
    <source>
        <strain evidence="11">2943</strain>
    </source>
</reference>
<keyword evidence="7 9" id="KW-0472">Membrane</keyword>
<keyword evidence="2" id="KW-0813">Transport</keyword>
<dbReference type="Proteomes" id="UP000659388">
    <property type="component" value="Unassembled WGS sequence"/>
</dbReference>
<dbReference type="EMBL" id="JAESIY010000004">
    <property type="protein sequence ID" value="MBL3656226.1"/>
    <property type="molecule type" value="Genomic_DNA"/>
</dbReference>
<keyword evidence="12" id="KW-1185">Reference proteome</keyword>
<dbReference type="InterPro" id="IPR007387">
    <property type="entry name" value="TRAP_DctQ"/>
</dbReference>
<evidence type="ECO:0000256" key="3">
    <source>
        <dbReference type="ARBA" id="ARBA00022475"/>
    </source>
</evidence>
<evidence type="ECO:0000313" key="12">
    <source>
        <dbReference type="Proteomes" id="UP000659388"/>
    </source>
</evidence>
<dbReference type="RefSeq" id="WP_202244016.1">
    <property type="nucleotide sequence ID" value="NZ_JAESIY010000004.1"/>
</dbReference>
<feature type="domain" description="Tripartite ATP-independent periplasmic transporters DctQ component" evidence="10">
    <location>
        <begin position="20"/>
        <end position="148"/>
    </location>
</feature>
<keyword evidence="5 9" id="KW-0812">Transmembrane</keyword>
<comment type="subcellular location">
    <subcellularLocation>
        <location evidence="1">Cell inner membrane</location>
        <topology evidence="1">Multi-pass membrane protein</topology>
    </subcellularLocation>
</comment>
<dbReference type="Pfam" id="PF04290">
    <property type="entry name" value="DctQ"/>
    <property type="match status" value="1"/>
</dbReference>
<accession>A0A937F4I0</accession>